<evidence type="ECO:0000259" key="7">
    <source>
        <dbReference type="PROSITE" id="PS50045"/>
    </source>
</evidence>
<keyword evidence="5" id="KW-0010">Activator</keyword>
<dbReference type="NCBIfam" id="TIGR00229">
    <property type="entry name" value="sensory_box"/>
    <property type="match status" value="1"/>
</dbReference>
<keyword evidence="2" id="KW-0067">ATP-binding</keyword>
<sequence length="569" mass="63356">MFSKDLFGAIVDSIHDGIIAIDPDERIIILNRSAQKILKIEGEKALGKKVGEVVPNTRLPVVLRTGVPELNQLQELEDTTIVTNRMPVFDDSGRIIGAVAVFRDITEVKHLAEEVTNLRELHGLLEAIINSTQDAISVVDAQGKGILVNKAYTRIVGLTKEDVIGKPATVDIAEGESVHYQVLKTGKPIKGVPMKVGPNKREVIVHAAPIIVEGRLKGSVAVIHDVSEIKKLTEELEYVKRRMRHLEAKYTFDDILGESRAIKEAIEAARNAAKTNATVLLRGESGTGKELFAHAIHNSSERRHNQFIRVNCSALTDSLLGSELFGYADGAFTGARKGGRKGLFEEANGGTIFLDEIGEIGLNHQAMLLRVLNEKEIIRVGESKPIPVDVRVIAATNINLEKAVEEGRFRKDLYYRLNVVPIYIPPLRERKTDIPILAEHFIRKYNQEYGRAVEAIDKEALNVLMEYDWPGNIRELENVISRAIINMEFGESVIEKKHLPRFYFHQKRGDSSTIAGGGISKPLKDILEDAEREAIKEALEKTGGNRNEAARILGISVRNLFYKLKKYNL</sequence>
<evidence type="ECO:0000256" key="2">
    <source>
        <dbReference type="ARBA" id="ARBA00022840"/>
    </source>
</evidence>
<dbReference type="InterPro" id="IPR027417">
    <property type="entry name" value="P-loop_NTPase"/>
</dbReference>
<gene>
    <name evidence="10" type="primary">rocR_3</name>
    <name evidence="10" type="ORF">AN618_03620</name>
</gene>
<keyword evidence="6" id="KW-0804">Transcription</keyword>
<dbReference type="SUPFAM" id="SSF46689">
    <property type="entry name" value="Homeodomain-like"/>
    <property type="match status" value="1"/>
</dbReference>
<evidence type="ECO:0000259" key="9">
    <source>
        <dbReference type="PROSITE" id="PS50113"/>
    </source>
</evidence>
<protein>
    <submittedName>
        <fullName evidence="10">Arginine utilization regulatory protein RocR</fullName>
    </submittedName>
</protein>
<feature type="domain" description="Sigma-54 factor interaction" evidence="7">
    <location>
        <begin position="255"/>
        <end position="485"/>
    </location>
</feature>
<dbReference type="STRING" id="520764.AN618_03620"/>
<dbReference type="InParanoid" id="A0A140LDI1"/>
<dbReference type="InterPro" id="IPR035965">
    <property type="entry name" value="PAS-like_dom_sf"/>
</dbReference>
<dbReference type="SMART" id="SM00091">
    <property type="entry name" value="PAS"/>
    <property type="match status" value="2"/>
</dbReference>
<dbReference type="CDD" id="cd00130">
    <property type="entry name" value="PAS"/>
    <property type="match status" value="2"/>
</dbReference>
<feature type="domain" description="PAS" evidence="8">
    <location>
        <begin position="121"/>
        <end position="177"/>
    </location>
</feature>
<dbReference type="InterPro" id="IPR025662">
    <property type="entry name" value="Sigma_54_int_dom_ATP-bd_1"/>
</dbReference>
<dbReference type="InterPro" id="IPR025943">
    <property type="entry name" value="Sigma_54_int_dom_ATP-bd_2"/>
</dbReference>
<dbReference type="SUPFAM" id="SSF55785">
    <property type="entry name" value="PYP-like sensor domain (PAS domain)"/>
    <property type="match status" value="2"/>
</dbReference>
<dbReference type="Pfam" id="PF00158">
    <property type="entry name" value="Sigma54_activat"/>
    <property type="match status" value="1"/>
</dbReference>
<evidence type="ECO:0000256" key="4">
    <source>
        <dbReference type="ARBA" id="ARBA00023125"/>
    </source>
</evidence>
<dbReference type="InterPro" id="IPR000700">
    <property type="entry name" value="PAS-assoc_C"/>
</dbReference>
<reference evidence="10 11" key="1">
    <citation type="submission" date="2015-12" db="EMBL/GenBank/DDBJ databases">
        <title>Draft genome sequnece of Fervidicola ferrireducens strain Y170.</title>
        <authorList>
            <person name="Patel B.K."/>
        </authorList>
    </citation>
    <scope>NUCLEOTIDE SEQUENCE [LARGE SCALE GENOMIC DNA]</scope>
    <source>
        <strain evidence="10 11">Y170</strain>
    </source>
</reference>
<dbReference type="Pfam" id="PF25601">
    <property type="entry name" value="AAA_lid_14"/>
    <property type="match status" value="1"/>
</dbReference>
<dbReference type="GO" id="GO:0005524">
    <property type="term" value="F:ATP binding"/>
    <property type="evidence" value="ECO:0007669"/>
    <property type="project" value="UniProtKB-KW"/>
</dbReference>
<dbReference type="InterPro" id="IPR013767">
    <property type="entry name" value="PAS_fold"/>
</dbReference>
<dbReference type="PROSITE" id="PS50113">
    <property type="entry name" value="PAC"/>
    <property type="match status" value="1"/>
</dbReference>
<dbReference type="PANTHER" id="PTHR32071">
    <property type="entry name" value="TRANSCRIPTIONAL REGULATORY PROTEIN"/>
    <property type="match status" value="1"/>
</dbReference>
<proteinExistence type="predicted"/>
<dbReference type="PRINTS" id="PR01590">
    <property type="entry name" value="HTHFIS"/>
</dbReference>
<dbReference type="EMBL" id="LOED01000002">
    <property type="protein sequence ID" value="KXG78606.1"/>
    <property type="molecule type" value="Genomic_DNA"/>
</dbReference>
<dbReference type="PROSITE" id="PS50045">
    <property type="entry name" value="SIGMA54_INTERACT_4"/>
    <property type="match status" value="1"/>
</dbReference>
<dbReference type="SUPFAM" id="SSF52540">
    <property type="entry name" value="P-loop containing nucleoside triphosphate hydrolases"/>
    <property type="match status" value="1"/>
</dbReference>
<evidence type="ECO:0000259" key="8">
    <source>
        <dbReference type="PROSITE" id="PS50112"/>
    </source>
</evidence>
<dbReference type="PROSITE" id="PS50112">
    <property type="entry name" value="PAS"/>
    <property type="match status" value="2"/>
</dbReference>
<dbReference type="Gene3D" id="3.30.450.20">
    <property type="entry name" value="PAS domain"/>
    <property type="match status" value="2"/>
</dbReference>
<feature type="domain" description="PAC" evidence="9">
    <location>
        <begin position="64"/>
        <end position="117"/>
    </location>
</feature>
<dbReference type="InterPro" id="IPR009057">
    <property type="entry name" value="Homeodomain-like_sf"/>
</dbReference>
<dbReference type="RefSeq" id="WP_066351330.1">
    <property type="nucleotide sequence ID" value="NZ_LOED01000002.1"/>
</dbReference>
<keyword evidence="4" id="KW-0238">DNA-binding</keyword>
<dbReference type="InterPro" id="IPR002078">
    <property type="entry name" value="Sigma_54_int"/>
</dbReference>
<name>A0A140LDI1_9FIRM</name>
<evidence type="ECO:0000313" key="11">
    <source>
        <dbReference type="Proteomes" id="UP000070427"/>
    </source>
</evidence>
<dbReference type="FunFam" id="1.10.8.60:FF:000014">
    <property type="entry name" value="DNA-binding transcriptional regulator NtrC"/>
    <property type="match status" value="1"/>
</dbReference>
<feature type="domain" description="PAS" evidence="8">
    <location>
        <begin position="3"/>
        <end position="54"/>
    </location>
</feature>
<dbReference type="Proteomes" id="UP000070427">
    <property type="component" value="Unassembled WGS sequence"/>
</dbReference>
<dbReference type="PROSITE" id="PS00688">
    <property type="entry name" value="SIGMA54_INTERACT_3"/>
    <property type="match status" value="1"/>
</dbReference>
<dbReference type="GO" id="GO:0006355">
    <property type="term" value="P:regulation of DNA-templated transcription"/>
    <property type="evidence" value="ECO:0007669"/>
    <property type="project" value="InterPro"/>
</dbReference>
<evidence type="ECO:0000313" key="10">
    <source>
        <dbReference type="EMBL" id="KXG78606.1"/>
    </source>
</evidence>
<dbReference type="SMART" id="SM00382">
    <property type="entry name" value="AAA"/>
    <property type="match status" value="1"/>
</dbReference>
<dbReference type="Gene3D" id="3.40.50.300">
    <property type="entry name" value="P-loop containing nucleotide triphosphate hydrolases"/>
    <property type="match status" value="1"/>
</dbReference>
<dbReference type="InterPro" id="IPR058031">
    <property type="entry name" value="AAA_lid_NorR"/>
</dbReference>
<keyword evidence="3" id="KW-0805">Transcription regulation</keyword>
<dbReference type="Pfam" id="PF00989">
    <property type="entry name" value="PAS"/>
    <property type="match status" value="2"/>
</dbReference>
<keyword evidence="11" id="KW-1185">Reference proteome</keyword>
<dbReference type="FunFam" id="3.40.50.300:FF:000006">
    <property type="entry name" value="DNA-binding transcriptional regulator NtrC"/>
    <property type="match status" value="1"/>
</dbReference>
<evidence type="ECO:0000256" key="6">
    <source>
        <dbReference type="ARBA" id="ARBA00023163"/>
    </source>
</evidence>
<dbReference type="FunCoup" id="A0A140LDI1">
    <property type="interactions" value="201"/>
</dbReference>
<dbReference type="Gene3D" id="1.10.8.60">
    <property type="match status" value="1"/>
</dbReference>
<organism evidence="10 11">
    <name type="scientific">Fervidicola ferrireducens</name>
    <dbReference type="NCBI Taxonomy" id="520764"/>
    <lineage>
        <taxon>Bacteria</taxon>
        <taxon>Bacillati</taxon>
        <taxon>Bacillota</taxon>
        <taxon>Clostridia</taxon>
        <taxon>Thermosediminibacterales</taxon>
        <taxon>Thermosediminibacteraceae</taxon>
        <taxon>Fervidicola</taxon>
    </lineage>
</organism>
<dbReference type="PANTHER" id="PTHR32071:SF121">
    <property type="entry name" value="SIGMA L-DEPENDENT TRANSCRIPTIONAL REGULATOR YQIR-RELATED"/>
    <property type="match status" value="1"/>
</dbReference>
<dbReference type="PROSITE" id="PS00676">
    <property type="entry name" value="SIGMA54_INTERACT_2"/>
    <property type="match status" value="1"/>
</dbReference>
<accession>A0A140LDI1</accession>
<dbReference type="CDD" id="cd00009">
    <property type="entry name" value="AAA"/>
    <property type="match status" value="1"/>
</dbReference>
<dbReference type="Gene3D" id="1.10.10.60">
    <property type="entry name" value="Homeodomain-like"/>
    <property type="match status" value="1"/>
</dbReference>
<evidence type="ECO:0000256" key="5">
    <source>
        <dbReference type="ARBA" id="ARBA00023159"/>
    </source>
</evidence>
<dbReference type="InterPro" id="IPR025944">
    <property type="entry name" value="Sigma_54_int_dom_CS"/>
</dbReference>
<dbReference type="PATRIC" id="fig|520764.3.peg.385"/>
<dbReference type="InterPro" id="IPR002197">
    <property type="entry name" value="HTH_Fis"/>
</dbReference>
<evidence type="ECO:0000256" key="3">
    <source>
        <dbReference type="ARBA" id="ARBA00023015"/>
    </source>
</evidence>
<dbReference type="GO" id="GO:0043565">
    <property type="term" value="F:sequence-specific DNA binding"/>
    <property type="evidence" value="ECO:0007669"/>
    <property type="project" value="InterPro"/>
</dbReference>
<dbReference type="AlphaFoldDB" id="A0A140LDI1"/>
<dbReference type="InterPro" id="IPR000014">
    <property type="entry name" value="PAS"/>
</dbReference>
<evidence type="ECO:0000256" key="1">
    <source>
        <dbReference type="ARBA" id="ARBA00022741"/>
    </source>
</evidence>
<dbReference type="PROSITE" id="PS00675">
    <property type="entry name" value="SIGMA54_INTERACT_1"/>
    <property type="match status" value="1"/>
</dbReference>
<keyword evidence="1" id="KW-0547">Nucleotide-binding</keyword>
<comment type="caution">
    <text evidence="10">The sequence shown here is derived from an EMBL/GenBank/DDBJ whole genome shotgun (WGS) entry which is preliminary data.</text>
</comment>
<dbReference type="OrthoDB" id="9803970at2"/>
<dbReference type="InterPro" id="IPR003593">
    <property type="entry name" value="AAA+_ATPase"/>
</dbReference>
<dbReference type="Pfam" id="PF02954">
    <property type="entry name" value="HTH_8"/>
    <property type="match status" value="1"/>
</dbReference>